<gene>
    <name evidence="1" type="primary">ORF152729</name>
</gene>
<name>A0A0B7B044_9EUPU</name>
<proteinExistence type="predicted"/>
<sequence length="64" mass="7283">MIIVSTVLELDREQEKTLGLCLTCERQALLLFSSFDIFGGLYTSSMRLVLQHGHLYICPKCCED</sequence>
<feature type="non-terminal residue" evidence="1">
    <location>
        <position position="64"/>
    </location>
</feature>
<evidence type="ECO:0000313" key="1">
    <source>
        <dbReference type="EMBL" id="CEK86247.1"/>
    </source>
</evidence>
<protein>
    <submittedName>
        <fullName evidence="1">Uncharacterized protein</fullName>
    </submittedName>
</protein>
<accession>A0A0B7B044</accession>
<dbReference type="EMBL" id="HACG01039382">
    <property type="protein sequence ID" value="CEK86247.1"/>
    <property type="molecule type" value="Transcribed_RNA"/>
</dbReference>
<dbReference type="AlphaFoldDB" id="A0A0B7B044"/>
<reference evidence="1" key="1">
    <citation type="submission" date="2014-12" db="EMBL/GenBank/DDBJ databases">
        <title>Insight into the proteome of Arion vulgaris.</title>
        <authorList>
            <person name="Aradska J."/>
            <person name="Bulat T."/>
            <person name="Smidak R."/>
            <person name="Sarate P."/>
            <person name="Gangsoo J."/>
            <person name="Sialana F."/>
            <person name="Bilban M."/>
            <person name="Lubec G."/>
        </authorList>
    </citation>
    <scope>NUCLEOTIDE SEQUENCE</scope>
    <source>
        <tissue evidence="1">Skin</tissue>
    </source>
</reference>
<organism evidence="1">
    <name type="scientific">Arion vulgaris</name>
    <dbReference type="NCBI Taxonomy" id="1028688"/>
    <lineage>
        <taxon>Eukaryota</taxon>
        <taxon>Metazoa</taxon>
        <taxon>Spiralia</taxon>
        <taxon>Lophotrochozoa</taxon>
        <taxon>Mollusca</taxon>
        <taxon>Gastropoda</taxon>
        <taxon>Heterobranchia</taxon>
        <taxon>Euthyneura</taxon>
        <taxon>Panpulmonata</taxon>
        <taxon>Eupulmonata</taxon>
        <taxon>Stylommatophora</taxon>
        <taxon>Helicina</taxon>
        <taxon>Arionoidea</taxon>
        <taxon>Arionidae</taxon>
        <taxon>Arion</taxon>
    </lineage>
</organism>